<dbReference type="Proteomes" id="UP000250088">
    <property type="component" value="Chromosome"/>
</dbReference>
<evidence type="ECO:0000313" key="4">
    <source>
        <dbReference type="EMBL" id="ARS88693.1"/>
    </source>
</evidence>
<dbReference type="GeneID" id="32892865"/>
<reference evidence="5" key="1">
    <citation type="submission" date="2017-02" db="EMBL/GenBank/DDBJ databases">
        <title>Natronthermophilus aegyptiacus gen. nov.,sp. nov., an aerobic, extremely halophilic alkalithermophilic archaeon isolated from the athalassohaline Wadi An Natrun, Egypt.</title>
        <authorList>
            <person name="Zhao B."/>
        </authorList>
    </citation>
    <scope>NUCLEOTIDE SEQUENCE [LARGE SCALE GENOMIC DNA]</scope>
    <source>
        <strain evidence="5">JW/NM-HA 15</strain>
    </source>
</reference>
<dbReference type="InterPro" id="IPR051257">
    <property type="entry name" value="Diverse_CBS-Domain"/>
</dbReference>
<organism evidence="4 5">
    <name type="scientific">Natrarchaeobaculum aegyptiacum</name>
    <dbReference type="NCBI Taxonomy" id="745377"/>
    <lineage>
        <taxon>Archaea</taxon>
        <taxon>Methanobacteriati</taxon>
        <taxon>Methanobacteriota</taxon>
        <taxon>Stenosarchaea group</taxon>
        <taxon>Halobacteria</taxon>
        <taxon>Halobacteriales</taxon>
        <taxon>Natrialbaceae</taxon>
        <taxon>Natrarchaeobaculum</taxon>
    </lineage>
</organism>
<proteinExistence type="predicted"/>
<dbReference type="Gene3D" id="3.10.580.10">
    <property type="entry name" value="CBS-domain"/>
    <property type="match status" value="1"/>
</dbReference>
<dbReference type="RefSeq" id="WP_086887077.1">
    <property type="nucleotide sequence ID" value="NZ_CP019893.1"/>
</dbReference>
<evidence type="ECO:0000313" key="5">
    <source>
        <dbReference type="Proteomes" id="UP000250088"/>
    </source>
</evidence>
<dbReference type="SMART" id="SM00116">
    <property type="entry name" value="CBS"/>
    <property type="match status" value="2"/>
</dbReference>
<dbReference type="AlphaFoldDB" id="A0A2Z2HQ20"/>
<keyword evidence="5" id="KW-1185">Reference proteome</keyword>
<keyword evidence="1 2" id="KW-0129">CBS domain</keyword>
<dbReference type="InterPro" id="IPR046342">
    <property type="entry name" value="CBS_dom_sf"/>
</dbReference>
<dbReference type="Pfam" id="PF00571">
    <property type="entry name" value="CBS"/>
    <property type="match status" value="2"/>
</dbReference>
<dbReference type="SUPFAM" id="SSF54631">
    <property type="entry name" value="CBS-domain pair"/>
    <property type="match status" value="1"/>
</dbReference>
<accession>A0A2Z2HQ20</accession>
<dbReference type="EMBL" id="CP019893">
    <property type="protein sequence ID" value="ARS88693.1"/>
    <property type="molecule type" value="Genomic_DNA"/>
</dbReference>
<evidence type="ECO:0000259" key="3">
    <source>
        <dbReference type="PROSITE" id="PS51371"/>
    </source>
</evidence>
<feature type="domain" description="CBS" evidence="3">
    <location>
        <begin position="71"/>
        <end position="128"/>
    </location>
</feature>
<feature type="domain" description="CBS" evidence="3">
    <location>
        <begin position="7"/>
        <end position="62"/>
    </location>
</feature>
<name>A0A2Z2HQ20_9EURY</name>
<dbReference type="InterPro" id="IPR000644">
    <property type="entry name" value="CBS_dom"/>
</dbReference>
<gene>
    <name evidence="4" type="ORF">B1756_02260</name>
</gene>
<dbReference type="PANTHER" id="PTHR43080">
    <property type="entry name" value="CBS DOMAIN-CONTAINING PROTEIN CBSX3, MITOCHONDRIAL"/>
    <property type="match status" value="1"/>
</dbReference>
<sequence>MTLTEIATTDVVTASTDTDARELLEMMDEKMVGSVVITDGDDIEGIVTDRSIALELREADSLDDITAGDVMTDSPVTIEDDHGHFEALEMMSDEGIRRMPIVEDGELAGIVTLDDLVMLTAAELSNASDVIEQQAGPR</sequence>
<evidence type="ECO:0000256" key="2">
    <source>
        <dbReference type="PROSITE-ProRule" id="PRU00703"/>
    </source>
</evidence>
<protein>
    <recommendedName>
        <fullName evidence="3">CBS domain-containing protein</fullName>
    </recommendedName>
</protein>
<evidence type="ECO:0000256" key="1">
    <source>
        <dbReference type="ARBA" id="ARBA00023122"/>
    </source>
</evidence>
<dbReference type="PANTHER" id="PTHR43080:SF2">
    <property type="entry name" value="CBS DOMAIN-CONTAINING PROTEIN"/>
    <property type="match status" value="1"/>
</dbReference>
<dbReference type="KEGG" id="naj:B1756_02260"/>
<dbReference type="OrthoDB" id="43333at2157"/>
<dbReference type="PROSITE" id="PS51371">
    <property type="entry name" value="CBS"/>
    <property type="match status" value="2"/>
</dbReference>